<dbReference type="Gene3D" id="3.10.310.50">
    <property type="match status" value="1"/>
</dbReference>
<sequence>MKYIPILSYLFIFCLPGKSQQVIDNASLFSNQEKSIIVSRLQGLKEKSSVSMLIYTLKDLKGKTAAEYGLDLENKFHTT</sequence>
<dbReference type="EMBL" id="BDCR01000004">
    <property type="protein sequence ID" value="GAT63753.1"/>
    <property type="molecule type" value="Genomic_DNA"/>
</dbReference>
<feature type="domain" description="TPM" evidence="1">
    <location>
        <begin position="22"/>
        <end position="75"/>
    </location>
</feature>
<protein>
    <submittedName>
        <fullName evidence="2">TLP18.3, Psb32 and MOLO-1 founding protein of phosphatase</fullName>
    </submittedName>
</protein>
<dbReference type="RefSeq" id="WP_068705244.1">
    <property type="nucleotide sequence ID" value="NZ_BDCR01000004.1"/>
</dbReference>
<reference evidence="3" key="2">
    <citation type="journal article" date="2017" name="Genome Announc.">
        <title>Draft genome sequence of Paludibacter jiangxiensis NM7(T), a propionate-producing fermentative bacterium.</title>
        <authorList>
            <person name="Qiu Y.-L."/>
            <person name="Tourlousse D.M."/>
            <person name="Matsuura N."/>
            <person name="Ohashi A."/>
            <person name="Sekiguchi Y."/>
        </authorList>
    </citation>
    <scope>NUCLEOTIDE SEQUENCE [LARGE SCALE GENOMIC DNA]</scope>
    <source>
        <strain evidence="3">NM7</strain>
    </source>
</reference>
<proteinExistence type="predicted"/>
<dbReference type="Proteomes" id="UP000076586">
    <property type="component" value="Unassembled WGS sequence"/>
</dbReference>
<gene>
    <name evidence="2" type="ORF">PJIAN_4294</name>
</gene>
<dbReference type="STRING" id="681398.PJIAN_4294"/>
<organism evidence="2 3">
    <name type="scientific">Paludibacter jiangxiensis</name>
    <dbReference type="NCBI Taxonomy" id="681398"/>
    <lineage>
        <taxon>Bacteria</taxon>
        <taxon>Pseudomonadati</taxon>
        <taxon>Bacteroidota</taxon>
        <taxon>Bacteroidia</taxon>
        <taxon>Bacteroidales</taxon>
        <taxon>Paludibacteraceae</taxon>
        <taxon>Paludibacter</taxon>
    </lineage>
</organism>
<name>A0A161M5P4_9BACT</name>
<evidence type="ECO:0000259" key="1">
    <source>
        <dbReference type="Pfam" id="PF04536"/>
    </source>
</evidence>
<evidence type="ECO:0000313" key="2">
    <source>
        <dbReference type="EMBL" id="GAT63753.1"/>
    </source>
</evidence>
<dbReference type="Pfam" id="PF04536">
    <property type="entry name" value="TPM_phosphatase"/>
    <property type="match status" value="1"/>
</dbReference>
<reference evidence="3" key="1">
    <citation type="submission" date="2016-04" db="EMBL/GenBank/DDBJ databases">
        <title>Draft genome sequence of Paludibacter jiangxiensis strain NM7.</title>
        <authorList>
            <person name="Qiu Y."/>
            <person name="Matsuura N."/>
            <person name="Ohashi A."/>
            <person name="Tourlousse M.D."/>
            <person name="Sekiguchi Y."/>
        </authorList>
    </citation>
    <scope>NUCLEOTIDE SEQUENCE [LARGE SCALE GENOMIC DNA]</scope>
    <source>
        <strain evidence="3">NM7</strain>
    </source>
</reference>
<dbReference type="InterPro" id="IPR007621">
    <property type="entry name" value="TPM_dom"/>
</dbReference>
<dbReference type="AlphaFoldDB" id="A0A161M5P4"/>
<comment type="caution">
    <text evidence="2">The sequence shown here is derived from an EMBL/GenBank/DDBJ whole genome shotgun (WGS) entry which is preliminary data.</text>
</comment>
<keyword evidence="3" id="KW-1185">Reference proteome</keyword>
<accession>A0A161M5P4</accession>
<evidence type="ECO:0000313" key="3">
    <source>
        <dbReference type="Proteomes" id="UP000076586"/>
    </source>
</evidence>